<feature type="compositionally biased region" description="Basic and acidic residues" evidence="2">
    <location>
        <begin position="2054"/>
        <end position="2068"/>
    </location>
</feature>
<feature type="region of interest" description="Disordered" evidence="2">
    <location>
        <begin position="2037"/>
        <end position="2068"/>
    </location>
</feature>
<feature type="region of interest" description="Disordered" evidence="2">
    <location>
        <begin position="175"/>
        <end position="254"/>
    </location>
</feature>
<evidence type="ECO:0000313" key="4">
    <source>
        <dbReference type="EMBL" id="CAC5422910.1"/>
    </source>
</evidence>
<feature type="compositionally biased region" description="Acidic residues" evidence="2">
    <location>
        <begin position="1780"/>
        <end position="1789"/>
    </location>
</feature>
<feature type="compositionally biased region" description="Polar residues" evidence="2">
    <location>
        <begin position="785"/>
        <end position="799"/>
    </location>
</feature>
<feature type="region of interest" description="Disordered" evidence="2">
    <location>
        <begin position="1989"/>
        <end position="2009"/>
    </location>
</feature>
<feature type="region of interest" description="Disordered" evidence="2">
    <location>
        <begin position="348"/>
        <end position="446"/>
    </location>
</feature>
<feature type="compositionally biased region" description="Basic and acidic residues" evidence="2">
    <location>
        <begin position="239"/>
        <end position="254"/>
    </location>
</feature>
<dbReference type="Proteomes" id="UP000507470">
    <property type="component" value="Unassembled WGS sequence"/>
</dbReference>
<feature type="compositionally biased region" description="Acidic residues" evidence="2">
    <location>
        <begin position="1135"/>
        <end position="1144"/>
    </location>
</feature>
<feature type="region of interest" description="Disordered" evidence="2">
    <location>
        <begin position="463"/>
        <end position="648"/>
    </location>
</feature>
<feature type="compositionally biased region" description="Basic and acidic residues" evidence="2">
    <location>
        <begin position="383"/>
        <end position="411"/>
    </location>
</feature>
<protein>
    <recommendedName>
        <fullName evidence="3">C2H2-type domain-containing protein</fullName>
    </recommendedName>
</protein>
<name>A0A6J8ER00_MYTCO</name>
<dbReference type="GO" id="GO:0008270">
    <property type="term" value="F:zinc ion binding"/>
    <property type="evidence" value="ECO:0007669"/>
    <property type="project" value="UniProtKB-KW"/>
</dbReference>
<feature type="compositionally biased region" description="Basic and acidic residues" evidence="2">
    <location>
        <begin position="748"/>
        <end position="759"/>
    </location>
</feature>
<feature type="compositionally biased region" description="Polar residues" evidence="2">
    <location>
        <begin position="220"/>
        <end position="231"/>
    </location>
</feature>
<dbReference type="PROSITE" id="PS00028">
    <property type="entry name" value="ZINC_FINGER_C2H2_1"/>
    <property type="match status" value="1"/>
</dbReference>
<feature type="region of interest" description="Disordered" evidence="2">
    <location>
        <begin position="1940"/>
        <end position="1965"/>
    </location>
</feature>
<gene>
    <name evidence="4" type="ORF">MCOR_54930</name>
</gene>
<evidence type="ECO:0000256" key="1">
    <source>
        <dbReference type="PROSITE-ProRule" id="PRU00042"/>
    </source>
</evidence>
<dbReference type="InterPro" id="IPR013087">
    <property type="entry name" value="Znf_C2H2_type"/>
</dbReference>
<feature type="region of interest" description="Disordered" evidence="2">
    <location>
        <begin position="735"/>
        <end position="759"/>
    </location>
</feature>
<organism evidence="4 5">
    <name type="scientific">Mytilus coruscus</name>
    <name type="common">Sea mussel</name>
    <dbReference type="NCBI Taxonomy" id="42192"/>
    <lineage>
        <taxon>Eukaryota</taxon>
        <taxon>Metazoa</taxon>
        <taxon>Spiralia</taxon>
        <taxon>Lophotrochozoa</taxon>
        <taxon>Mollusca</taxon>
        <taxon>Bivalvia</taxon>
        <taxon>Autobranchia</taxon>
        <taxon>Pteriomorphia</taxon>
        <taxon>Mytilida</taxon>
        <taxon>Mytiloidea</taxon>
        <taxon>Mytilidae</taxon>
        <taxon>Mytilinae</taxon>
        <taxon>Mytilus</taxon>
    </lineage>
</organism>
<feature type="region of interest" description="Disordered" evidence="2">
    <location>
        <begin position="1779"/>
        <end position="1855"/>
    </location>
</feature>
<feature type="compositionally biased region" description="Polar residues" evidence="2">
    <location>
        <begin position="625"/>
        <end position="639"/>
    </location>
</feature>
<accession>A0A6J8ER00</accession>
<feature type="compositionally biased region" description="Low complexity" evidence="2">
    <location>
        <begin position="208"/>
        <end position="219"/>
    </location>
</feature>
<feature type="region of interest" description="Disordered" evidence="2">
    <location>
        <begin position="1060"/>
        <end position="1085"/>
    </location>
</feature>
<feature type="compositionally biased region" description="Polar residues" evidence="2">
    <location>
        <begin position="1063"/>
        <end position="1080"/>
    </location>
</feature>
<dbReference type="EMBL" id="CACVKT020009703">
    <property type="protein sequence ID" value="CAC5422910.1"/>
    <property type="molecule type" value="Genomic_DNA"/>
</dbReference>
<feature type="compositionally biased region" description="Basic and acidic residues" evidence="2">
    <location>
        <begin position="857"/>
        <end position="894"/>
    </location>
</feature>
<feature type="region of interest" description="Disordered" evidence="2">
    <location>
        <begin position="1127"/>
        <end position="1174"/>
    </location>
</feature>
<evidence type="ECO:0000256" key="2">
    <source>
        <dbReference type="SAM" id="MobiDB-lite"/>
    </source>
</evidence>
<evidence type="ECO:0000313" key="5">
    <source>
        <dbReference type="Proteomes" id="UP000507470"/>
    </source>
</evidence>
<proteinExistence type="predicted"/>
<keyword evidence="5" id="KW-1185">Reference proteome</keyword>
<sequence>MKECVNCGTAVGEATWYALDQQVATVTGAPVSATVREGLNELFQSRIDDKNNTEAGLCERCFNLLSVAISMKRTSADALEKFISTSSNVHVRNLNAPLLYDHLNTEINTKLVLQEGVDWYSVIADIPKNNVICYGSTVSYFPFIISTVAIEYINSIQDQINKLFSFCSDKAATSTESEMKETTSLSLDMSGSSLSKKNIHGTSLDNASVTSTKSSVDSSIQNSEGNQSQGQPDEETDEHVEKCHESEKEDEMNRCDDTEIKTGLNDSAVEKNADSTRMIDTPGNLHVNHVTLDQNFKDKPVQDQDGFDMDVECYLEIHVDYNDQENFLKDVDGKPDLRKKMMNILPDQLSDVSSEELDYEDSPQYEAEPVSTEESDVDILPSYEKKSAKGHKQPAEKSSKTGASQKKENNPKKTIVSGSQDKNWIRIKPRTSDLHSTEDSWLSNPTDSVEKCFAQDLETVEAENFTKQSNDREGSTIGDSERDVTTVINTDQLESDVTAEGKTDQLESDITGVRNIDQSESNVTVERNTDQLEIDVMAERKTDQLESDVTGERDTDQSKSYVTGERNTDQSEIEEMAERKTDQSESDVIAERKTDQDGGRKGSLEKRSSTEISTDQYERTKSDDLSNTVEENVQNQVDTLPSIPKSGLCRDSTETDIVDIEVSSKNEMADSVDIETLQQQMVKSKSDPGIDIEKISRRKNVNSDSELIMSPEKEQENLKKSKSAVESYMKIINKMKEKQNGENSQKSIPEKSGETCKSDKMNVFESPVLDEYIANNAFELSNVFGSTTEGRTKSVNNSEKLARIGRIMENVRTRNYCKSKGERESTPKSQSFKTIPDDYLNITSSNEKSKKKKSKNKEKSSKKNDAKTSKKKTSDDINVKNTDATKKGDEEINSRKGKIKSPTGVKKCLFADLGKQLGPDDIYAASTSVTSTELATDSVAITNVETSNGNNIPSENTKNISAATNLLPEAEVKSEEESEYFKSVQEDIDISSYISKTKKKKKSKKTPKVQNRKSLWNMKVSIKKKDKSAKDKIQSADSTKTINGIVDVSSTDFGFEEEKPVLSPQNVDRQNELQESQNIDPPNLDKEQEVELDMNELSVLTTDILQHLQPVVYLKRLSENLLNEYYSRSSSNSVDTEDQIDDNSDSERGSSIGLERSDKKYENGKVFQPLSASESDDLSVNDLKKLKKSKTSTKDKMVKGKLSLSKMAKDPEVPETGSHYRANMMKKGDKVAKTCDREKPPFRNGKDKACSKKTEKSTKIHKFYDESNFNDINPAKSIGTKTLSDESIQSNSATVSTDGKEVPTQRYDFSKLIKQKKLEKTTSGNDILQTAQSVTQMECTNYLSNENHFNNDDDATDTEFPDENEETEIITNSSNKTFADATGYQMGTNGEPITAEDTTRQVGSIIVMNTSEDAIYSSDKDAASEGLLMDEKEKDSDTVKCISETMESDLFVHHDKKSSNVGTWSLATEGLKSVEGKHGNANNESLQYVEGNTQRFPLSGLGEDINTKTSIVEKDVHKSLDEYENDKDIVGHSESGVGENICSNTTVNNDKINLKDIDSQPTTSSTQHVNVQQPQSEKEFIENLGKVTELTGIQSETSFQIEGCEEHENGEIEIIKENSCGKALVDNSIVAFKKLTSLEHLDEQVVSATEVEANGLKPVNEIEPYENRNSFTEYERSVQIEGSLKTSFTENESSIRIEDSQENEVNIEMQSTGQNVTINESETRLAVADNHRNYECSDVNTESDINTEELDHTQNESGDNISAAEDGIIVKICNKRPEIADNDLSDDTDVSQTCKNDENSDSNTVISMTENVQTTEPNLERFSEDINSTNNDPPFTKKSCTDKTSDFSSGISATENEDHIEIPEKTAVESIKTTDTSSEIVEMDSKDTDIFTCAVCGKKFGDEFAYHFHSMNKHQTSEEKEITSNTGTRNKSVTMDTNMTTIDTGKANHGKKGYAKKHAHSKKTETKITLEEMKNFKKEKLSNLQITADGHDKKREKRKNNNQREIIGNDRQREIKSNVNWRRKIFERTGTCGRRRQIEDLETNENSESDENGNLEKREFAMPKNLEF</sequence>
<keyword evidence="1" id="KW-0479">Metal-binding</keyword>
<feature type="domain" description="C2H2-type" evidence="3">
    <location>
        <begin position="1891"/>
        <end position="1919"/>
    </location>
</feature>
<feature type="compositionally biased region" description="Basic and acidic residues" evidence="2">
    <location>
        <begin position="576"/>
        <end position="609"/>
    </location>
</feature>
<feature type="compositionally biased region" description="Polar residues" evidence="2">
    <location>
        <begin position="516"/>
        <end position="526"/>
    </location>
</feature>
<feature type="region of interest" description="Disordered" evidence="2">
    <location>
        <begin position="785"/>
        <end position="899"/>
    </location>
</feature>
<evidence type="ECO:0000259" key="3">
    <source>
        <dbReference type="PROSITE" id="PS50157"/>
    </source>
</evidence>
<feature type="compositionally biased region" description="Basic and acidic residues" evidence="2">
    <location>
        <begin position="469"/>
        <end position="484"/>
    </location>
</feature>
<feature type="compositionally biased region" description="Basic residues" evidence="2">
    <location>
        <begin position="1948"/>
        <end position="1961"/>
    </location>
</feature>
<feature type="compositionally biased region" description="Polar residues" evidence="2">
    <location>
        <begin position="1801"/>
        <end position="1817"/>
    </location>
</feature>
<dbReference type="PROSITE" id="PS50157">
    <property type="entry name" value="ZINC_FINGER_C2H2_2"/>
    <property type="match status" value="1"/>
</dbReference>
<feature type="compositionally biased region" description="Low complexity" evidence="2">
    <location>
        <begin position="182"/>
        <end position="195"/>
    </location>
</feature>
<reference evidence="4 5" key="1">
    <citation type="submission" date="2020-06" db="EMBL/GenBank/DDBJ databases">
        <authorList>
            <person name="Li R."/>
            <person name="Bekaert M."/>
        </authorList>
    </citation>
    <scope>NUCLEOTIDE SEQUENCE [LARGE SCALE GENOMIC DNA]</scope>
    <source>
        <strain evidence="5">wild</strain>
    </source>
</reference>
<feature type="compositionally biased region" description="Acidic residues" evidence="2">
    <location>
        <begin position="2040"/>
        <end position="2053"/>
    </location>
</feature>
<keyword evidence="1" id="KW-0862">Zinc</keyword>
<keyword evidence="1" id="KW-0863">Zinc-finger</keyword>
<feature type="region of interest" description="Disordered" evidence="2">
    <location>
        <begin position="700"/>
        <end position="722"/>
    </location>
</feature>
<feature type="compositionally biased region" description="Acidic residues" evidence="2">
    <location>
        <begin position="353"/>
        <end position="363"/>
    </location>
</feature>
<feature type="compositionally biased region" description="Basic and acidic residues" evidence="2">
    <location>
        <begin position="537"/>
        <end position="557"/>
    </location>
</feature>